<evidence type="ECO:0008006" key="3">
    <source>
        <dbReference type="Google" id="ProtNLM"/>
    </source>
</evidence>
<organism evidence="1 2">
    <name type="scientific">Bacteroides eggerthii</name>
    <dbReference type="NCBI Taxonomy" id="28111"/>
    <lineage>
        <taxon>Bacteria</taxon>
        <taxon>Pseudomonadati</taxon>
        <taxon>Bacteroidota</taxon>
        <taxon>Bacteroidia</taxon>
        <taxon>Bacteroidales</taxon>
        <taxon>Bacteroidaceae</taxon>
        <taxon>Bacteroides</taxon>
    </lineage>
</organism>
<keyword evidence="2" id="KW-1185">Reference proteome</keyword>
<gene>
    <name evidence="1" type="ORF">QUW02_11495</name>
</gene>
<reference evidence="2" key="2">
    <citation type="submission" date="2023-07" db="EMBL/GenBank/DDBJ databases">
        <title>Identification and characterization of horizontal gene transfer across gut microbiota members of farm animals based on homology search.</title>
        <authorList>
            <person name="Schwarzerova J."/>
            <person name="Nykrynova M."/>
            <person name="Jureckova K."/>
            <person name="Cejkova D."/>
            <person name="Rychlik I."/>
        </authorList>
    </citation>
    <scope>NUCLEOTIDE SEQUENCE [LARGE SCALE GENOMIC DNA]</scope>
    <source>
        <strain evidence="2">ET4</strain>
    </source>
</reference>
<accession>A0ABT7U7P9</accession>
<dbReference type="EMBL" id="JAUDCF010000035">
    <property type="protein sequence ID" value="MDM8146535.1"/>
    <property type="molecule type" value="Genomic_DNA"/>
</dbReference>
<sequence length="166" mass="19146">MGKAAAMPLTYITQIFTTMRNIARWIPILLAIIAFGCNRDMEKEYKQAKEVAESFSTYFFNMNFDQASVYCTPESYPWIRFKASNITSKDLEIYNREQRYAEVKLENLTFSNDSTAVAICNLSDVLLNDSLERQATIAQEKSFIIPLVKRNDKWLIKMEGPLQSAE</sequence>
<dbReference type="Proteomes" id="UP001228403">
    <property type="component" value="Unassembled WGS sequence"/>
</dbReference>
<name>A0ABT7U7P9_9BACE</name>
<comment type="caution">
    <text evidence="1">The sequence shown here is derived from an EMBL/GenBank/DDBJ whole genome shotgun (WGS) entry which is preliminary data.</text>
</comment>
<protein>
    <recommendedName>
        <fullName evidence="3">Lipoprotein</fullName>
    </recommendedName>
</protein>
<evidence type="ECO:0000313" key="2">
    <source>
        <dbReference type="Proteomes" id="UP001228403"/>
    </source>
</evidence>
<reference evidence="1 2" key="1">
    <citation type="submission" date="2023-06" db="EMBL/GenBank/DDBJ databases">
        <authorList>
            <person name="Zeman M."/>
            <person name="Kubasova T."/>
            <person name="Jahodarova E."/>
            <person name="Nykrynova M."/>
            <person name="Rychlik I."/>
        </authorList>
    </citation>
    <scope>NUCLEOTIDE SEQUENCE [LARGE SCALE GENOMIC DNA]</scope>
    <source>
        <strain evidence="1 2">ET4</strain>
    </source>
</reference>
<proteinExistence type="predicted"/>
<evidence type="ECO:0000313" key="1">
    <source>
        <dbReference type="EMBL" id="MDM8146535.1"/>
    </source>
</evidence>